<comment type="caution">
    <text evidence="2">The sequence shown here is derived from an EMBL/GenBank/DDBJ whole genome shotgun (WGS) entry which is preliminary data.</text>
</comment>
<dbReference type="RefSeq" id="WP_408977183.1">
    <property type="nucleotide sequence ID" value="NZ_JBJUVG010000004.1"/>
</dbReference>
<protein>
    <submittedName>
        <fullName evidence="2">Type I-E CRISPR-associated protein Cas5/CasD</fullName>
    </submittedName>
</protein>
<evidence type="ECO:0000313" key="3">
    <source>
        <dbReference type="Proteomes" id="UP001631949"/>
    </source>
</evidence>
<gene>
    <name evidence="2" type="primary">cas5e</name>
    <name evidence="2" type="ORF">ACKQTC_04200</name>
</gene>
<accession>A0ABW9H0G1</accession>
<name>A0ABW9H0G1_9FIRM</name>
<sequence length="235" mass="26435">MKTILLKCAGPLQAWGTASYFESRMTDLYPSKSAIIGLLAACCGFRRDEDAEIQKLNDLNFAVRVDRQGTLLRDYHIAQKYKNSGAFDRTYVTNRYYLQDAIFIVSLAHDDEHLLDRLVEAIKAPYFQPFMGRRSLPVPADFLIGTFEGSPLEVLETYPAQGLVSVAGETHKTLTVYADAQLCADQHGHQWRQDVPLSFNQKNRQFGYRLEGKTRLTVPIRQAATEHDAFGAIGG</sequence>
<evidence type="ECO:0000313" key="2">
    <source>
        <dbReference type="EMBL" id="MFM9413564.1"/>
    </source>
</evidence>
<dbReference type="CDD" id="cd09756">
    <property type="entry name" value="Cas5_I-E"/>
    <property type="match status" value="1"/>
</dbReference>
<reference evidence="2 3" key="1">
    <citation type="journal article" date="2016" name="Int. J. Syst. Evol. Microbiol.">
        <title>Peptococcus simiae sp. nov., isolated from rhesus macaque faeces and emended description of the genus Peptococcus.</title>
        <authorList>
            <person name="Shkoporov A.N."/>
            <person name="Efimov B.A."/>
            <person name="Kondova I."/>
            <person name="Ouwerling B."/>
            <person name="Chaplin A.V."/>
            <person name="Shcherbakova V.A."/>
            <person name="Langermans J.A.M."/>
        </authorList>
    </citation>
    <scope>NUCLEOTIDE SEQUENCE [LARGE SCALE GENOMIC DNA]</scope>
    <source>
        <strain evidence="2 3">M108</strain>
    </source>
</reference>
<dbReference type="InterPro" id="IPR021124">
    <property type="entry name" value="CRISPR-assoc_prot_Cas5"/>
</dbReference>
<dbReference type="NCBIfam" id="TIGR02593">
    <property type="entry name" value="CRISPR_cas5"/>
    <property type="match status" value="1"/>
</dbReference>
<dbReference type="InterPro" id="IPR013422">
    <property type="entry name" value="CRISPR-assoc_prot_Cas5_N"/>
</dbReference>
<dbReference type="Gene3D" id="3.30.70.2660">
    <property type="match status" value="1"/>
</dbReference>
<keyword evidence="1" id="KW-0051">Antiviral defense</keyword>
<dbReference type="InterPro" id="IPR010147">
    <property type="entry name" value="CRISPR-assoc_prot_CasD"/>
</dbReference>
<evidence type="ECO:0000256" key="1">
    <source>
        <dbReference type="ARBA" id="ARBA00023118"/>
    </source>
</evidence>
<proteinExistence type="predicted"/>
<dbReference type="Pfam" id="PF09704">
    <property type="entry name" value="Cas_Cas5d"/>
    <property type="match status" value="1"/>
</dbReference>
<keyword evidence="3" id="KW-1185">Reference proteome</keyword>
<dbReference type="Proteomes" id="UP001631949">
    <property type="component" value="Unassembled WGS sequence"/>
</dbReference>
<dbReference type="EMBL" id="JBJUVG010000004">
    <property type="protein sequence ID" value="MFM9413564.1"/>
    <property type="molecule type" value="Genomic_DNA"/>
</dbReference>
<organism evidence="2 3">
    <name type="scientific">Peptococcus simiae</name>
    <dbReference type="NCBI Taxonomy" id="1643805"/>
    <lineage>
        <taxon>Bacteria</taxon>
        <taxon>Bacillati</taxon>
        <taxon>Bacillota</taxon>
        <taxon>Clostridia</taxon>
        <taxon>Eubacteriales</taxon>
        <taxon>Peptococcaceae</taxon>
        <taxon>Peptococcus</taxon>
    </lineage>
</organism>
<dbReference type="NCBIfam" id="TIGR01868">
    <property type="entry name" value="casD_Cas5e"/>
    <property type="match status" value="1"/>
</dbReference>